<dbReference type="Proteomes" id="UP000220836">
    <property type="component" value="Unassembled WGS sequence"/>
</dbReference>
<accession>A0A238K9G4</accession>
<keyword evidence="1" id="KW-0472">Membrane</keyword>
<evidence type="ECO:0000313" key="3">
    <source>
        <dbReference type="Proteomes" id="UP000220836"/>
    </source>
</evidence>
<dbReference type="EMBL" id="FXYH01000005">
    <property type="protein sequence ID" value="SMX39550.1"/>
    <property type="molecule type" value="Genomic_DNA"/>
</dbReference>
<sequence>MAIVAILIGSTLGLVTGLIGFLFLGISLTNAVGLYLLSGVGIGMLTTGYNVALCVLSSRNQATAA</sequence>
<reference evidence="2 3" key="1">
    <citation type="submission" date="2017-05" db="EMBL/GenBank/DDBJ databases">
        <authorList>
            <person name="Song R."/>
            <person name="Chenine A.L."/>
            <person name="Ruprecht R.M."/>
        </authorList>
    </citation>
    <scope>NUCLEOTIDE SEQUENCE [LARGE SCALE GENOMIC DNA]</scope>
    <source>
        <strain evidence="2 3">CECT 8663</strain>
    </source>
</reference>
<dbReference type="AlphaFoldDB" id="A0A238K9G4"/>
<organism evidence="2 3">
    <name type="scientific">Pelagimonas varians</name>
    <dbReference type="NCBI Taxonomy" id="696760"/>
    <lineage>
        <taxon>Bacteria</taxon>
        <taxon>Pseudomonadati</taxon>
        <taxon>Pseudomonadota</taxon>
        <taxon>Alphaproteobacteria</taxon>
        <taxon>Rhodobacterales</taxon>
        <taxon>Roseobacteraceae</taxon>
        <taxon>Pelagimonas</taxon>
    </lineage>
</organism>
<keyword evidence="1" id="KW-0812">Transmembrane</keyword>
<protein>
    <submittedName>
        <fullName evidence="2">Uncharacterized protein</fullName>
    </submittedName>
</protein>
<evidence type="ECO:0000256" key="1">
    <source>
        <dbReference type="SAM" id="Phobius"/>
    </source>
</evidence>
<evidence type="ECO:0000313" key="2">
    <source>
        <dbReference type="EMBL" id="SMX39550.1"/>
    </source>
</evidence>
<proteinExistence type="predicted"/>
<feature type="transmembrane region" description="Helical" evidence="1">
    <location>
        <begin position="7"/>
        <end position="28"/>
    </location>
</feature>
<feature type="transmembrane region" description="Helical" evidence="1">
    <location>
        <begin position="34"/>
        <end position="56"/>
    </location>
</feature>
<dbReference type="RefSeq" id="WP_141468017.1">
    <property type="nucleotide sequence ID" value="NZ_FXYH01000005.1"/>
</dbReference>
<gene>
    <name evidence="2" type="ORF">PEV8663_01754</name>
</gene>
<keyword evidence="3" id="KW-1185">Reference proteome</keyword>
<name>A0A238K9G4_9RHOB</name>
<keyword evidence="1" id="KW-1133">Transmembrane helix</keyword>